<name>A0ABW8U450_9GAMM</name>
<evidence type="ECO:0000256" key="2">
    <source>
        <dbReference type="SAM" id="MobiDB-lite"/>
    </source>
</evidence>
<protein>
    <submittedName>
        <fullName evidence="3">Uncharacterized protein</fullName>
    </submittedName>
</protein>
<feature type="compositionally biased region" description="Polar residues" evidence="2">
    <location>
        <begin position="58"/>
        <end position="70"/>
    </location>
</feature>
<gene>
    <name evidence="3" type="ORF">ACJHVH_01275</name>
</gene>
<sequence>MFDKADDDLIQQLIEETETIIEELQDQLKTQQNDVEECENSIDHMFAQTESDLGKGCQSRSQDVNSQKQTSSDRKEPTSQKKVNQQKSSNMMVKEAVLEFVEREDGVLSLQEVGSEDDPMVTIVFSEQVKEMVGKNNIQMIGQSMIHAAIAAVMQRQLNAWHAHVYDEVPKHYS</sequence>
<keyword evidence="4" id="KW-1185">Reference proteome</keyword>
<evidence type="ECO:0000256" key="1">
    <source>
        <dbReference type="SAM" id="Coils"/>
    </source>
</evidence>
<evidence type="ECO:0000313" key="3">
    <source>
        <dbReference type="EMBL" id="MFL1731635.1"/>
    </source>
</evidence>
<dbReference type="Proteomes" id="UP001624684">
    <property type="component" value="Unassembled WGS sequence"/>
</dbReference>
<organism evidence="3 4">
    <name type="scientific">Moraxella oculi</name>
    <dbReference type="NCBI Taxonomy" id="2940516"/>
    <lineage>
        <taxon>Bacteria</taxon>
        <taxon>Pseudomonadati</taxon>
        <taxon>Pseudomonadota</taxon>
        <taxon>Gammaproteobacteria</taxon>
        <taxon>Moraxellales</taxon>
        <taxon>Moraxellaceae</taxon>
        <taxon>Moraxella</taxon>
    </lineage>
</organism>
<evidence type="ECO:0000313" key="4">
    <source>
        <dbReference type="Proteomes" id="UP001624684"/>
    </source>
</evidence>
<feature type="region of interest" description="Disordered" evidence="2">
    <location>
        <begin position="51"/>
        <end position="89"/>
    </location>
</feature>
<reference evidence="3 4" key="1">
    <citation type="submission" date="2024-11" db="EMBL/GenBank/DDBJ databases">
        <title>First Report of Moraxella oculi in Brazil in an Infectious Bovine Keratoconjunctivitis Outbreak.</title>
        <authorList>
            <person name="Carvalho C.V."/>
            <person name="Domingues R."/>
            <person name="Coutinho C."/>
            <person name="Honorio N.T.B.S."/>
            <person name="Faza D.R.L.R."/>
            <person name="Carvalho W.A."/>
            <person name="Machado A.B.F."/>
            <person name="Martins M.F."/>
            <person name="Gaspar E.B."/>
        </authorList>
    </citation>
    <scope>NUCLEOTIDE SEQUENCE [LARGE SCALE GENOMIC DNA]</scope>
    <source>
        <strain evidence="3 4">2117LE</strain>
    </source>
</reference>
<dbReference type="RefSeq" id="WP_249097490.1">
    <property type="nucleotide sequence ID" value="NZ_JAMBAQ010000001.1"/>
</dbReference>
<accession>A0ABW8U450</accession>
<comment type="caution">
    <text evidence="3">The sequence shown here is derived from an EMBL/GenBank/DDBJ whole genome shotgun (WGS) entry which is preliminary data.</text>
</comment>
<keyword evidence="1" id="KW-0175">Coiled coil</keyword>
<proteinExistence type="predicted"/>
<dbReference type="EMBL" id="JBJJXE010000001">
    <property type="protein sequence ID" value="MFL1731635.1"/>
    <property type="molecule type" value="Genomic_DNA"/>
</dbReference>
<feature type="compositionally biased region" description="Polar residues" evidence="2">
    <location>
        <begin position="80"/>
        <end position="89"/>
    </location>
</feature>
<feature type="coiled-coil region" evidence="1">
    <location>
        <begin position="14"/>
        <end position="41"/>
    </location>
</feature>